<reference evidence="2 3" key="1">
    <citation type="submission" date="2018-06" db="EMBL/GenBank/DDBJ databases">
        <title>Genome analysis of cellulolytic fungus Trichoderma lentiforme CFAM-422.</title>
        <authorList>
            <person name="Steindorff A.S."/>
            <person name="Formighieri E.F."/>
            <person name="Midorikawa G.E.O."/>
            <person name="Tamietti M.S."/>
            <person name="Ramos E.Z."/>
            <person name="Silva A.S."/>
            <person name="Bon E.P.S."/>
            <person name="Mendes T.D."/>
            <person name="Damaso M.C.T."/>
            <person name="Favaro L.C.L."/>
        </authorList>
    </citation>
    <scope>NUCLEOTIDE SEQUENCE [LARGE SCALE GENOMIC DNA]</scope>
    <source>
        <strain evidence="2 3">CFAM-422</strain>
    </source>
</reference>
<evidence type="ECO:0000256" key="1">
    <source>
        <dbReference type="SAM" id="MobiDB-lite"/>
    </source>
</evidence>
<comment type="caution">
    <text evidence="2">The sequence shown here is derived from an EMBL/GenBank/DDBJ whole genome shotgun (WGS) entry which is preliminary data.</text>
</comment>
<organism evidence="2 3">
    <name type="scientific">Trichoderma lentiforme</name>
    <dbReference type="NCBI Taxonomy" id="1567552"/>
    <lineage>
        <taxon>Eukaryota</taxon>
        <taxon>Fungi</taxon>
        <taxon>Dikarya</taxon>
        <taxon>Ascomycota</taxon>
        <taxon>Pezizomycotina</taxon>
        <taxon>Sordariomycetes</taxon>
        <taxon>Hypocreomycetidae</taxon>
        <taxon>Hypocreales</taxon>
        <taxon>Hypocreaceae</taxon>
        <taxon>Trichoderma</taxon>
    </lineage>
</organism>
<dbReference type="EMBL" id="QLNT01000011">
    <property type="protein sequence ID" value="KAF3070281.1"/>
    <property type="molecule type" value="Genomic_DNA"/>
</dbReference>
<feature type="region of interest" description="Disordered" evidence="1">
    <location>
        <begin position="1"/>
        <end position="88"/>
    </location>
</feature>
<dbReference type="AlphaFoldDB" id="A0A9P5CE44"/>
<dbReference type="Proteomes" id="UP000801864">
    <property type="component" value="Unassembled WGS sequence"/>
</dbReference>
<sequence length="88" mass="9353">MTRSRHAQHTLSTRGEARRLGSSSSRGGTAPQMDARGQARRRQAESLGQTYKEAPKGSHTPFSASGRRRRAGSCGSAAVEPGRTGSGW</sequence>
<name>A0A9P5CE44_9HYPO</name>
<accession>A0A9P5CE44</accession>
<proteinExistence type="predicted"/>
<evidence type="ECO:0000313" key="3">
    <source>
        <dbReference type="Proteomes" id="UP000801864"/>
    </source>
</evidence>
<evidence type="ECO:0000313" key="2">
    <source>
        <dbReference type="EMBL" id="KAF3070281.1"/>
    </source>
</evidence>
<protein>
    <submittedName>
        <fullName evidence="2">Uncharacterized protein</fullName>
    </submittedName>
</protein>
<gene>
    <name evidence="2" type="ORF">CFAM422_006966</name>
</gene>
<keyword evidence="3" id="KW-1185">Reference proteome</keyword>